<evidence type="ECO:0000256" key="1">
    <source>
        <dbReference type="SAM" id="MobiDB-lite"/>
    </source>
</evidence>
<evidence type="ECO:0000313" key="3">
    <source>
        <dbReference type="Proteomes" id="UP000829196"/>
    </source>
</evidence>
<dbReference type="AlphaFoldDB" id="A0A8T3BLP8"/>
<feature type="region of interest" description="Disordered" evidence="1">
    <location>
        <begin position="28"/>
        <end position="59"/>
    </location>
</feature>
<accession>A0A8T3BLP8</accession>
<dbReference type="Proteomes" id="UP000829196">
    <property type="component" value="Unassembled WGS sequence"/>
</dbReference>
<sequence>MEVPEKPREREKVAFTVGELPTLASDRNVGFRSNWEEKDRERELGRGEPRERERDRGEENECLVSSLLLAAQADRESHAFDVRE</sequence>
<organism evidence="2 3">
    <name type="scientific">Dendrobium nobile</name>
    <name type="common">Orchid</name>
    <dbReference type="NCBI Taxonomy" id="94219"/>
    <lineage>
        <taxon>Eukaryota</taxon>
        <taxon>Viridiplantae</taxon>
        <taxon>Streptophyta</taxon>
        <taxon>Embryophyta</taxon>
        <taxon>Tracheophyta</taxon>
        <taxon>Spermatophyta</taxon>
        <taxon>Magnoliopsida</taxon>
        <taxon>Liliopsida</taxon>
        <taxon>Asparagales</taxon>
        <taxon>Orchidaceae</taxon>
        <taxon>Epidendroideae</taxon>
        <taxon>Malaxideae</taxon>
        <taxon>Dendrobiinae</taxon>
        <taxon>Dendrobium</taxon>
    </lineage>
</organism>
<proteinExistence type="predicted"/>
<keyword evidence="3" id="KW-1185">Reference proteome</keyword>
<protein>
    <submittedName>
        <fullName evidence="2">Uncharacterized protein</fullName>
    </submittedName>
</protein>
<gene>
    <name evidence="2" type="ORF">KFK09_009537</name>
</gene>
<comment type="caution">
    <text evidence="2">The sequence shown here is derived from an EMBL/GenBank/DDBJ whole genome shotgun (WGS) entry which is preliminary data.</text>
</comment>
<feature type="compositionally biased region" description="Basic and acidic residues" evidence="1">
    <location>
        <begin position="34"/>
        <end position="59"/>
    </location>
</feature>
<evidence type="ECO:0000313" key="2">
    <source>
        <dbReference type="EMBL" id="KAI0513513.1"/>
    </source>
</evidence>
<name>A0A8T3BLP8_DENNO</name>
<dbReference type="EMBL" id="JAGYWB010000008">
    <property type="protein sequence ID" value="KAI0513513.1"/>
    <property type="molecule type" value="Genomic_DNA"/>
</dbReference>
<reference evidence="2" key="1">
    <citation type="journal article" date="2022" name="Front. Genet.">
        <title>Chromosome-Scale Assembly of the Dendrobium nobile Genome Provides Insights Into the Molecular Mechanism of the Biosynthesis of the Medicinal Active Ingredient of Dendrobium.</title>
        <authorList>
            <person name="Xu Q."/>
            <person name="Niu S.-C."/>
            <person name="Li K.-L."/>
            <person name="Zheng P.-J."/>
            <person name="Zhang X.-J."/>
            <person name="Jia Y."/>
            <person name="Liu Y."/>
            <person name="Niu Y.-X."/>
            <person name="Yu L.-H."/>
            <person name="Chen D.-F."/>
            <person name="Zhang G.-Q."/>
        </authorList>
    </citation>
    <scope>NUCLEOTIDE SEQUENCE</scope>
    <source>
        <tissue evidence="2">Leaf</tissue>
    </source>
</reference>